<keyword evidence="2" id="KW-0012">Acyltransferase</keyword>
<evidence type="ECO:0000313" key="5">
    <source>
        <dbReference type="Proteomes" id="UP000013520"/>
    </source>
</evidence>
<dbReference type="PROSITE" id="PS51186">
    <property type="entry name" value="GNAT"/>
    <property type="match status" value="1"/>
</dbReference>
<dbReference type="STRING" id="767817.Desgi_4204"/>
<keyword evidence="5" id="KW-1185">Reference proteome</keyword>
<reference evidence="4 5" key="1">
    <citation type="submission" date="2012-01" db="EMBL/GenBank/DDBJ databases">
        <title>Complete sequence of Desulfotomaculum gibsoniae DSM 7213.</title>
        <authorList>
            <consortium name="US DOE Joint Genome Institute"/>
            <person name="Lucas S."/>
            <person name="Han J."/>
            <person name="Lapidus A."/>
            <person name="Cheng J.-F."/>
            <person name="Goodwin L."/>
            <person name="Pitluck S."/>
            <person name="Peters L."/>
            <person name="Ovchinnikova G."/>
            <person name="Teshima H."/>
            <person name="Detter J.C."/>
            <person name="Han C."/>
            <person name="Tapia R."/>
            <person name="Land M."/>
            <person name="Hauser L."/>
            <person name="Kyrpides N."/>
            <person name="Ivanova N."/>
            <person name="Pagani I."/>
            <person name="Parshina S."/>
            <person name="Plugge C."/>
            <person name="Muyzer G."/>
            <person name="Kuever J."/>
            <person name="Ivanova A."/>
            <person name="Nazina T."/>
            <person name="Klenk H.-P."/>
            <person name="Brambilla E."/>
            <person name="Spring S."/>
            <person name="Stams A.F."/>
            <person name="Woyke T."/>
        </authorList>
    </citation>
    <scope>NUCLEOTIDE SEQUENCE [LARGE SCALE GENOMIC DNA]</scope>
    <source>
        <strain evidence="4 5">DSM 7213</strain>
    </source>
</reference>
<sequence>MFLINMSNKFNIVKGSIEVIEKMVLLHLALFEELDKLKPLQEEHLIETSTKEYLQKALSNNEFISYIAETNSETVSICGISLFKGPPYSENSQGIEGYILSMYTVPKYRGNGLAKRLLGNCIEISKKSGVKRIWVHASEDGKHLYKKMGFTYTMKNNEMELFL</sequence>
<dbReference type="HOGENOM" id="CLU_013985_35_1_9"/>
<dbReference type="Proteomes" id="UP000013520">
    <property type="component" value="Chromosome"/>
</dbReference>
<dbReference type="PANTHER" id="PTHR43420">
    <property type="entry name" value="ACETYLTRANSFERASE"/>
    <property type="match status" value="1"/>
</dbReference>
<dbReference type="EMBL" id="CP003273">
    <property type="protein sequence ID" value="AGL03457.1"/>
    <property type="molecule type" value="Genomic_DNA"/>
</dbReference>
<dbReference type="CDD" id="cd04301">
    <property type="entry name" value="NAT_SF"/>
    <property type="match status" value="1"/>
</dbReference>
<dbReference type="GO" id="GO:0016747">
    <property type="term" value="F:acyltransferase activity, transferring groups other than amino-acyl groups"/>
    <property type="evidence" value="ECO:0007669"/>
    <property type="project" value="InterPro"/>
</dbReference>
<dbReference type="Gene3D" id="3.40.630.30">
    <property type="match status" value="1"/>
</dbReference>
<dbReference type="InterPro" id="IPR000182">
    <property type="entry name" value="GNAT_dom"/>
</dbReference>
<evidence type="ECO:0000259" key="3">
    <source>
        <dbReference type="PROSITE" id="PS51186"/>
    </source>
</evidence>
<name>R4KPG9_9FIRM</name>
<dbReference type="Pfam" id="PF00583">
    <property type="entry name" value="Acetyltransf_1"/>
    <property type="match status" value="1"/>
</dbReference>
<feature type="domain" description="N-acetyltransferase" evidence="3">
    <location>
        <begin position="23"/>
        <end position="163"/>
    </location>
</feature>
<evidence type="ECO:0000313" key="4">
    <source>
        <dbReference type="EMBL" id="AGL03457.1"/>
    </source>
</evidence>
<dbReference type="eggNOG" id="COG0456">
    <property type="taxonomic scope" value="Bacteria"/>
</dbReference>
<dbReference type="SUPFAM" id="SSF55729">
    <property type="entry name" value="Acyl-CoA N-acyltransferases (Nat)"/>
    <property type="match status" value="1"/>
</dbReference>
<protein>
    <submittedName>
        <fullName evidence="4">Acetyltransferase</fullName>
    </submittedName>
</protein>
<organism evidence="4 5">
    <name type="scientific">Desulfoscipio gibsoniae DSM 7213</name>
    <dbReference type="NCBI Taxonomy" id="767817"/>
    <lineage>
        <taxon>Bacteria</taxon>
        <taxon>Bacillati</taxon>
        <taxon>Bacillota</taxon>
        <taxon>Clostridia</taxon>
        <taxon>Eubacteriales</taxon>
        <taxon>Desulfallaceae</taxon>
        <taxon>Desulfoscipio</taxon>
    </lineage>
</organism>
<dbReference type="AlphaFoldDB" id="R4KPG9"/>
<evidence type="ECO:0000256" key="2">
    <source>
        <dbReference type="ARBA" id="ARBA00023315"/>
    </source>
</evidence>
<proteinExistence type="predicted"/>
<dbReference type="KEGG" id="dgi:Desgi_4204"/>
<gene>
    <name evidence="4" type="ORF">Desgi_4204</name>
</gene>
<dbReference type="InterPro" id="IPR050680">
    <property type="entry name" value="YpeA/RimI_acetyltransf"/>
</dbReference>
<accession>R4KPG9</accession>
<dbReference type="InterPro" id="IPR016181">
    <property type="entry name" value="Acyl_CoA_acyltransferase"/>
</dbReference>
<keyword evidence="1 4" id="KW-0808">Transferase</keyword>
<evidence type="ECO:0000256" key="1">
    <source>
        <dbReference type="ARBA" id="ARBA00022679"/>
    </source>
</evidence>